<name>A0A967KHJ2_9PROT</name>
<evidence type="ECO:0000313" key="2">
    <source>
        <dbReference type="EMBL" id="NIA71326.1"/>
    </source>
</evidence>
<comment type="caution">
    <text evidence="2">The sequence shown here is derived from an EMBL/GenBank/DDBJ whole genome shotgun (WGS) entry which is preliminary data.</text>
</comment>
<dbReference type="PANTHER" id="PTHR42941">
    <property type="entry name" value="SLL1037 PROTEIN"/>
    <property type="match status" value="1"/>
</dbReference>
<organism evidence="2 3">
    <name type="scientific">Pelagibius litoralis</name>
    <dbReference type="NCBI Taxonomy" id="374515"/>
    <lineage>
        <taxon>Bacteria</taxon>
        <taxon>Pseudomonadati</taxon>
        <taxon>Pseudomonadota</taxon>
        <taxon>Alphaproteobacteria</taxon>
        <taxon>Rhodospirillales</taxon>
        <taxon>Rhodovibrionaceae</taxon>
        <taxon>Pelagibius</taxon>
    </lineage>
</organism>
<dbReference type="Gene3D" id="3.40.190.10">
    <property type="entry name" value="Periplasmic binding protein-like II"/>
    <property type="match status" value="2"/>
</dbReference>
<feature type="chain" id="PRO_5037086251" evidence="1">
    <location>
        <begin position="24"/>
        <end position="326"/>
    </location>
</feature>
<dbReference type="PANTHER" id="PTHR42941:SF1">
    <property type="entry name" value="SLL1037 PROTEIN"/>
    <property type="match status" value="1"/>
</dbReference>
<accession>A0A967KHJ2</accession>
<dbReference type="RefSeq" id="WP_167228848.1">
    <property type="nucleotide sequence ID" value="NZ_JAAQPH010000021.1"/>
</dbReference>
<dbReference type="EMBL" id="JAAQPH010000021">
    <property type="protein sequence ID" value="NIA71326.1"/>
    <property type="molecule type" value="Genomic_DNA"/>
</dbReference>
<dbReference type="CDD" id="cd13568">
    <property type="entry name" value="PBP2_TAXI_TRAP_like_3"/>
    <property type="match status" value="1"/>
</dbReference>
<sequence>MKTKLLLALATGAAIALASGAAAQDRKFVNIGTAGIGGGYYPTGGFICNVLNKSREAQGHNIRCTVESTGGSVANLRSIQAGELDVAIAQADWQYHSYRGSSKFEDVGANEDLRFLFSLHIDTAHLVARADAGATSFDDLEGKIVNIGNAGSGTEATMNFALSRYDTDAESYFGQATRLTSREQAQALCDGKIDAFFYTTGVTASSITEATNTCDATVLNWNDETIDAMIEEFPYYGKSIIPNGTYRGQTEELTTWGLPATLVASASADEEVVYNMVKAVFDNFEDFTAQSTLYVAITREGAVVNGRSVPVHPGAERYFKEVGLME</sequence>
<dbReference type="InterPro" id="IPR011852">
    <property type="entry name" value="TRAP_TAXI"/>
</dbReference>
<proteinExistence type="predicted"/>
<evidence type="ECO:0000256" key="1">
    <source>
        <dbReference type="SAM" id="SignalP"/>
    </source>
</evidence>
<protein>
    <submittedName>
        <fullName evidence="2">TAXI family TRAP transporter solute-binding subunit</fullName>
    </submittedName>
</protein>
<dbReference type="AlphaFoldDB" id="A0A967KHJ2"/>
<keyword evidence="1" id="KW-0732">Signal</keyword>
<keyword evidence="3" id="KW-1185">Reference proteome</keyword>
<evidence type="ECO:0000313" key="3">
    <source>
        <dbReference type="Proteomes" id="UP000761264"/>
    </source>
</evidence>
<feature type="signal peptide" evidence="1">
    <location>
        <begin position="1"/>
        <end position="23"/>
    </location>
</feature>
<dbReference type="Proteomes" id="UP000761264">
    <property type="component" value="Unassembled WGS sequence"/>
</dbReference>
<dbReference type="NCBIfam" id="TIGR02122">
    <property type="entry name" value="TRAP_TAXI"/>
    <property type="match status" value="1"/>
</dbReference>
<gene>
    <name evidence="2" type="ORF">HBA54_22255</name>
</gene>
<dbReference type="Pfam" id="PF16868">
    <property type="entry name" value="NMT1_3"/>
    <property type="match status" value="1"/>
</dbReference>
<reference evidence="2" key="1">
    <citation type="submission" date="2020-03" db="EMBL/GenBank/DDBJ databases">
        <title>Genome of Pelagibius litoralis DSM 21314T.</title>
        <authorList>
            <person name="Wang G."/>
        </authorList>
    </citation>
    <scope>NUCLEOTIDE SEQUENCE</scope>
    <source>
        <strain evidence="2">DSM 21314</strain>
    </source>
</reference>
<dbReference type="SUPFAM" id="SSF53850">
    <property type="entry name" value="Periplasmic binding protein-like II"/>
    <property type="match status" value="1"/>
</dbReference>